<name>A0A1H8QYP3_9FIRM</name>
<dbReference type="GO" id="GO:0016491">
    <property type="term" value="F:oxidoreductase activity"/>
    <property type="evidence" value="ECO:0007669"/>
    <property type="project" value="UniProtKB-KW"/>
</dbReference>
<dbReference type="InterPro" id="IPR013154">
    <property type="entry name" value="ADH-like_N"/>
</dbReference>
<dbReference type="InterPro" id="IPR013149">
    <property type="entry name" value="ADH-like_C"/>
</dbReference>
<dbReference type="PANTHER" id="PTHR43401:SF2">
    <property type="entry name" value="L-THREONINE 3-DEHYDROGENASE"/>
    <property type="match status" value="1"/>
</dbReference>
<dbReference type="STRING" id="112903.SAMN04490178_10397"/>
<evidence type="ECO:0000256" key="2">
    <source>
        <dbReference type="ARBA" id="ARBA00022833"/>
    </source>
</evidence>
<evidence type="ECO:0000259" key="4">
    <source>
        <dbReference type="SMART" id="SM00829"/>
    </source>
</evidence>
<dbReference type="OrthoDB" id="1777308at2"/>
<dbReference type="Proteomes" id="UP000198847">
    <property type="component" value="Unassembled WGS sequence"/>
</dbReference>
<dbReference type="InterPro" id="IPR050129">
    <property type="entry name" value="Zn_alcohol_dh"/>
</dbReference>
<keyword evidence="2" id="KW-0862">Zinc</keyword>
<dbReference type="Gene3D" id="3.40.50.720">
    <property type="entry name" value="NAD(P)-binding Rossmann-like Domain"/>
    <property type="match status" value="1"/>
</dbReference>
<accession>A0A1H8QYP3</accession>
<dbReference type="SUPFAM" id="SSF51735">
    <property type="entry name" value="NAD(P)-binding Rossmann-fold domains"/>
    <property type="match status" value="1"/>
</dbReference>
<dbReference type="InterPro" id="IPR020843">
    <property type="entry name" value="ER"/>
</dbReference>
<dbReference type="Pfam" id="PF00107">
    <property type="entry name" value="ADH_zinc_N"/>
    <property type="match status" value="1"/>
</dbReference>
<keyword evidence="6" id="KW-1185">Reference proteome</keyword>
<evidence type="ECO:0000313" key="5">
    <source>
        <dbReference type="EMBL" id="SEO58974.1"/>
    </source>
</evidence>
<keyword evidence="3" id="KW-0560">Oxidoreductase</keyword>
<evidence type="ECO:0000256" key="1">
    <source>
        <dbReference type="ARBA" id="ARBA00022723"/>
    </source>
</evidence>
<gene>
    <name evidence="5" type="ORF">SAMN04490178_10397</name>
</gene>
<dbReference type="SMART" id="SM00829">
    <property type="entry name" value="PKS_ER"/>
    <property type="match status" value="1"/>
</dbReference>
<proteinExistence type="predicted"/>
<dbReference type="InterPro" id="IPR011032">
    <property type="entry name" value="GroES-like_sf"/>
</dbReference>
<feature type="domain" description="Enoyl reductase (ER)" evidence="4">
    <location>
        <begin position="12"/>
        <end position="347"/>
    </location>
</feature>
<dbReference type="PANTHER" id="PTHR43401">
    <property type="entry name" value="L-THREONINE 3-DEHYDROGENASE"/>
    <property type="match status" value="1"/>
</dbReference>
<evidence type="ECO:0000256" key="3">
    <source>
        <dbReference type="ARBA" id="ARBA00023002"/>
    </source>
</evidence>
<organism evidence="5 6">
    <name type="scientific">Propionispora vibrioides</name>
    <dbReference type="NCBI Taxonomy" id="112903"/>
    <lineage>
        <taxon>Bacteria</taxon>
        <taxon>Bacillati</taxon>
        <taxon>Bacillota</taxon>
        <taxon>Negativicutes</taxon>
        <taxon>Selenomonadales</taxon>
        <taxon>Sporomusaceae</taxon>
        <taxon>Propionispora</taxon>
    </lineage>
</organism>
<dbReference type="EMBL" id="FODY01000003">
    <property type="protein sequence ID" value="SEO58974.1"/>
    <property type="molecule type" value="Genomic_DNA"/>
</dbReference>
<dbReference type="Pfam" id="PF08240">
    <property type="entry name" value="ADH_N"/>
    <property type="match status" value="1"/>
</dbReference>
<protein>
    <submittedName>
        <fullName evidence="5">L-iditol 2-dehydrogenase</fullName>
    </submittedName>
</protein>
<dbReference type="AlphaFoldDB" id="A0A1H8QYP3"/>
<sequence>MKEIMRAAVLHGPGNLMYEEVEKPQCGDKEVLIRVKAVGLCGSDIRSIRFGHHKLMYPQIIGHEIAGEVVEVGSRFTGFFKVGDRLYIGSLIPCHECEPCRRGWQGLCENLVVPGTDIPGGYAEYMLLTEKLLKHGTNVIMPEDAGYEEMVLVEPLASVYACQRKVDVKLGDTVVVIGMGPVGCLHVELAKLRGASCIIAVEQSAQRLAMAEAFGADYLINSAERDPVAEVRKITKQRGADIVISACPAVEAQQQAVSMAGKMGVVVFFGGVPKGKMTQLDTNTIHYNLLTIYGHYGYNDSDLQQAYYLVVSGKLNAKRYITHTMPLKDIEKAIEMTQSGEAIKIVLVP</sequence>
<evidence type="ECO:0000313" key="6">
    <source>
        <dbReference type="Proteomes" id="UP000198847"/>
    </source>
</evidence>
<keyword evidence="1" id="KW-0479">Metal-binding</keyword>
<dbReference type="RefSeq" id="WP_091744072.1">
    <property type="nucleotide sequence ID" value="NZ_FODY01000003.1"/>
</dbReference>
<dbReference type="SUPFAM" id="SSF50129">
    <property type="entry name" value="GroES-like"/>
    <property type="match status" value="1"/>
</dbReference>
<dbReference type="Gene3D" id="3.90.180.10">
    <property type="entry name" value="Medium-chain alcohol dehydrogenases, catalytic domain"/>
    <property type="match status" value="1"/>
</dbReference>
<dbReference type="InterPro" id="IPR036291">
    <property type="entry name" value="NAD(P)-bd_dom_sf"/>
</dbReference>
<reference evidence="5 6" key="1">
    <citation type="submission" date="2016-10" db="EMBL/GenBank/DDBJ databases">
        <authorList>
            <person name="de Groot N.N."/>
        </authorList>
    </citation>
    <scope>NUCLEOTIDE SEQUENCE [LARGE SCALE GENOMIC DNA]</scope>
    <source>
        <strain evidence="5 6">DSM 13305</strain>
    </source>
</reference>
<dbReference type="GO" id="GO:0046872">
    <property type="term" value="F:metal ion binding"/>
    <property type="evidence" value="ECO:0007669"/>
    <property type="project" value="UniProtKB-KW"/>
</dbReference>